<dbReference type="GO" id="GO:0016831">
    <property type="term" value="F:carboxy-lyase activity"/>
    <property type="evidence" value="ECO:0007669"/>
    <property type="project" value="InterPro"/>
</dbReference>
<reference evidence="3 4" key="1">
    <citation type="submission" date="2020-07" db="EMBL/GenBank/DDBJ databases">
        <title>Sequencing the genomes of 1000 actinobacteria strains.</title>
        <authorList>
            <person name="Klenk H.-P."/>
        </authorList>
    </citation>
    <scope>NUCLEOTIDE SEQUENCE [LARGE SCALE GENOMIC DNA]</scope>
    <source>
        <strain evidence="3 4">DSM 22083</strain>
    </source>
</reference>
<dbReference type="InterPro" id="IPR032465">
    <property type="entry name" value="ACMSD"/>
</dbReference>
<dbReference type="RefSeq" id="WP_179748658.1">
    <property type="nucleotide sequence ID" value="NZ_JACCBU010000001.1"/>
</dbReference>
<evidence type="ECO:0000313" key="4">
    <source>
        <dbReference type="Proteomes" id="UP000569914"/>
    </source>
</evidence>
<proteinExistence type="predicted"/>
<keyword evidence="1" id="KW-0456">Lyase</keyword>
<dbReference type="EMBL" id="JACCBU010000001">
    <property type="protein sequence ID" value="NYE69711.1"/>
    <property type="molecule type" value="Genomic_DNA"/>
</dbReference>
<gene>
    <name evidence="3" type="ORF">BKA15_001040</name>
</gene>
<name>A0A7Y9I469_9ACTN</name>
<dbReference type="GO" id="GO:0016787">
    <property type="term" value="F:hydrolase activity"/>
    <property type="evidence" value="ECO:0007669"/>
    <property type="project" value="UniProtKB-KW"/>
</dbReference>
<dbReference type="PANTHER" id="PTHR21240">
    <property type="entry name" value="2-AMINO-3-CARBOXYLMUCONATE-6-SEMIALDEHYDE DECARBOXYLASE"/>
    <property type="match status" value="1"/>
</dbReference>
<dbReference type="InterPro" id="IPR006680">
    <property type="entry name" value="Amidohydro-rel"/>
</dbReference>
<dbReference type="SUPFAM" id="SSF51556">
    <property type="entry name" value="Metallo-dependent hydrolases"/>
    <property type="match status" value="2"/>
</dbReference>
<dbReference type="InterPro" id="IPR032466">
    <property type="entry name" value="Metal_Hydrolase"/>
</dbReference>
<protein>
    <submittedName>
        <fullName evidence="3">Putative TIM-barrel fold metal-dependent hydrolase</fullName>
    </submittedName>
</protein>
<keyword evidence="4" id="KW-1185">Reference proteome</keyword>
<dbReference type="Pfam" id="PF04909">
    <property type="entry name" value="Amidohydro_2"/>
    <property type="match status" value="1"/>
</dbReference>
<dbReference type="Gene3D" id="3.20.20.140">
    <property type="entry name" value="Metal-dependent hydrolases"/>
    <property type="match status" value="2"/>
</dbReference>
<dbReference type="Proteomes" id="UP000569914">
    <property type="component" value="Unassembled WGS sequence"/>
</dbReference>
<evidence type="ECO:0000256" key="1">
    <source>
        <dbReference type="ARBA" id="ARBA00023239"/>
    </source>
</evidence>
<feature type="domain" description="Amidohydrolase-related" evidence="2">
    <location>
        <begin position="282"/>
        <end position="523"/>
    </location>
</feature>
<accession>A0A7Y9I469</accession>
<evidence type="ECO:0000259" key="2">
    <source>
        <dbReference type="Pfam" id="PF04909"/>
    </source>
</evidence>
<comment type="caution">
    <text evidence="3">The sequence shown here is derived from an EMBL/GenBank/DDBJ whole genome shotgun (WGS) entry which is preliminary data.</text>
</comment>
<dbReference type="AlphaFoldDB" id="A0A7Y9I469"/>
<keyword evidence="3" id="KW-0378">Hydrolase</keyword>
<evidence type="ECO:0000313" key="3">
    <source>
        <dbReference type="EMBL" id="NYE69711.1"/>
    </source>
</evidence>
<organism evidence="3 4">
    <name type="scientific">Microlunatus parietis</name>
    <dbReference type="NCBI Taxonomy" id="682979"/>
    <lineage>
        <taxon>Bacteria</taxon>
        <taxon>Bacillati</taxon>
        <taxon>Actinomycetota</taxon>
        <taxon>Actinomycetes</taxon>
        <taxon>Propionibacteriales</taxon>
        <taxon>Propionibacteriaceae</taxon>
        <taxon>Microlunatus</taxon>
    </lineage>
</organism>
<sequence length="533" mass="57467">MTPWPLPERTGWFDAHVRSGRHPERPFGRGDAAAIRDHLTRFGFAGALVGSNLSWLHDPLTGNAEASAIAAELADHGVLACWTAVPATPGELADPAVLVDRAAAEGVAAFRLFPDTHRFTLTDPSLDGFFDALVRHRLPLWLDLAEAGWAAVDTLLTRHSALIIVVSQAGYRELRYAAPLLARHPGLRLDLVNLATHQALEWLHHNGFGDRLIFGSGYGLRDPAEAVLRLSAAGLDPETIMTIGRSNAEQLWPHRSLSLSKGDPDPALPFDRLRERSSVDVVDAHAHLGPYSRFFIPAPDADTMVSVMDRVGTSVTVLSSNLAIQLDADRGNDATLAAVDAHPDRLAGYAVINPWQQPDDQLARVESDRRFVGIKLHPSLHAYPVTGRRYAAVWEFADRTGCPVLSHTAQGSPWDAPAAFDTVASAYPKAKIILGHSGITPAGVDESIMVAGRHPGLHLELCGSQLVGELIMDLLAAVGPDRVLFGSDFPFIDHRLSLGRVLGLPAPDDVKRAVLGGSARRLFSWRPLPGSGG</sequence>
<dbReference type="CDD" id="cd01292">
    <property type="entry name" value="metallo-dependent_hydrolases"/>
    <property type="match status" value="1"/>
</dbReference>